<keyword evidence="3" id="KW-0808">Transferase</keyword>
<accession>A0AAV7VW28</accession>
<reference evidence="5" key="1">
    <citation type="journal article" date="2022" name="bioRxiv">
        <title>Sequencing and chromosome-scale assembly of the giantPleurodeles waltlgenome.</title>
        <authorList>
            <person name="Brown T."/>
            <person name="Elewa A."/>
            <person name="Iarovenko S."/>
            <person name="Subramanian E."/>
            <person name="Araus A.J."/>
            <person name="Petzold A."/>
            <person name="Susuki M."/>
            <person name="Suzuki K.-i.T."/>
            <person name="Hayashi T."/>
            <person name="Toyoda A."/>
            <person name="Oliveira C."/>
            <person name="Osipova E."/>
            <person name="Leigh N.D."/>
            <person name="Simon A."/>
            <person name="Yun M.H."/>
        </authorList>
    </citation>
    <scope>NUCLEOTIDE SEQUENCE</scope>
    <source>
        <strain evidence="5">20211129_DDA</strain>
        <tissue evidence="5">Liver</tissue>
    </source>
</reference>
<evidence type="ECO:0000313" key="5">
    <source>
        <dbReference type="EMBL" id="KAJ1205717.1"/>
    </source>
</evidence>
<dbReference type="Proteomes" id="UP001066276">
    <property type="component" value="Chromosome 1_2"/>
</dbReference>
<dbReference type="PANTHER" id="PTHR48043">
    <property type="entry name" value="EG:EG0003.4 PROTEIN-RELATED"/>
    <property type="match status" value="1"/>
</dbReference>
<comment type="similarity">
    <text evidence="1">Belongs to the UDP-glycosyltransferase family.</text>
</comment>
<evidence type="ECO:0000313" key="6">
    <source>
        <dbReference type="Proteomes" id="UP001066276"/>
    </source>
</evidence>
<dbReference type="InterPro" id="IPR002213">
    <property type="entry name" value="UDP_glucos_trans"/>
</dbReference>
<comment type="caution">
    <text evidence="5">The sequence shown here is derived from an EMBL/GenBank/DDBJ whole genome shotgun (WGS) entry which is preliminary data.</text>
</comment>
<evidence type="ECO:0000256" key="3">
    <source>
        <dbReference type="ARBA" id="ARBA00022679"/>
    </source>
</evidence>
<dbReference type="InterPro" id="IPR050271">
    <property type="entry name" value="UDP-glycosyltransferase"/>
</dbReference>
<dbReference type="Gene3D" id="3.40.50.2000">
    <property type="entry name" value="Glycogen Phosphorylase B"/>
    <property type="match status" value="1"/>
</dbReference>
<sequence length="246" mass="28119">MSRSWIFAFLFIHVSCLGHGFCGKVLVWPTDASHWLNMKFILEELVVRGHRVTVLVNPAQLLIESDKPSPFNLEWYSVPFTKDMLEAAVEDMLKFLMNDLPDLSYWETFLRIKASVSNMMAMQRQACDSTVLDTALVAKLRGTGFDVLLSDPLAPCGELVAELLGIPFLYTFRFSMASTVERLCGQIPAPPSYVPATTISFIDQMPFMQRVKNVLFILSQDVIFHWLIYREMSDYYSEVTGEKDDY</sequence>
<feature type="signal peptide" evidence="4">
    <location>
        <begin position="1"/>
        <end position="18"/>
    </location>
</feature>
<dbReference type="GO" id="GO:0015020">
    <property type="term" value="F:glucuronosyltransferase activity"/>
    <property type="evidence" value="ECO:0007669"/>
    <property type="project" value="TreeGrafter"/>
</dbReference>
<keyword evidence="6" id="KW-1185">Reference proteome</keyword>
<organism evidence="5 6">
    <name type="scientific">Pleurodeles waltl</name>
    <name type="common">Iberian ribbed newt</name>
    <dbReference type="NCBI Taxonomy" id="8319"/>
    <lineage>
        <taxon>Eukaryota</taxon>
        <taxon>Metazoa</taxon>
        <taxon>Chordata</taxon>
        <taxon>Craniata</taxon>
        <taxon>Vertebrata</taxon>
        <taxon>Euteleostomi</taxon>
        <taxon>Amphibia</taxon>
        <taxon>Batrachia</taxon>
        <taxon>Caudata</taxon>
        <taxon>Salamandroidea</taxon>
        <taxon>Salamandridae</taxon>
        <taxon>Pleurodelinae</taxon>
        <taxon>Pleurodeles</taxon>
    </lineage>
</organism>
<keyword evidence="2" id="KW-0328">Glycosyltransferase</keyword>
<evidence type="ECO:0000256" key="2">
    <source>
        <dbReference type="ARBA" id="ARBA00022676"/>
    </source>
</evidence>
<evidence type="ECO:0000256" key="1">
    <source>
        <dbReference type="ARBA" id="ARBA00009995"/>
    </source>
</evidence>
<gene>
    <name evidence="5" type="ORF">NDU88_001145</name>
</gene>
<name>A0AAV7VW28_PLEWA</name>
<dbReference type="EMBL" id="JANPWB010000002">
    <property type="protein sequence ID" value="KAJ1205717.1"/>
    <property type="molecule type" value="Genomic_DNA"/>
</dbReference>
<protein>
    <submittedName>
        <fullName evidence="5">Uncharacterized protein</fullName>
    </submittedName>
</protein>
<feature type="chain" id="PRO_5043664284" evidence="4">
    <location>
        <begin position="19"/>
        <end position="246"/>
    </location>
</feature>
<dbReference type="SUPFAM" id="SSF53756">
    <property type="entry name" value="UDP-Glycosyltransferase/glycogen phosphorylase"/>
    <property type="match status" value="1"/>
</dbReference>
<proteinExistence type="inferred from homology"/>
<keyword evidence="4" id="KW-0732">Signal</keyword>
<dbReference type="PANTHER" id="PTHR48043:SF140">
    <property type="entry name" value="UDP-GLUCURONOSYLTRANSFERASE 2A1"/>
    <property type="match status" value="1"/>
</dbReference>
<dbReference type="AlphaFoldDB" id="A0AAV7VW28"/>
<dbReference type="Pfam" id="PF00201">
    <property type="entry name" value="UDPGT"/>
    <property type="match status" value="1"/>
</dbReference>
<evidence type="ECO:0000256" key="4">
    <source>
        <dbReference type="SAM" id="SignalP"/>
    </source>
</evidence>